<sequence length="112" mass="12616">MPDNDWVDEFIQEVKKLAYDIPGPNPYTPMLLSHCLEAERRLVEEHSENENAGFEAFKTLLNTYPSAITKAKRFVAQKEMGSLDPSASAKFNLHNIAFGIADETWPHGRLGP</sequence>
<dbReference type="OrthoDB" id="9948938at2"/>
<reference evidence="1" key="1">
    <citation type="submission" date="2016-07" db="EMBL/GenBank/DDBJ databases">
        <title>Microvirga ossetica sp. nov. a new species of rhizobia isolated from root nodules of the legume species Vicia alpestris Steven originated from North Ossetia region in the Caucasus.</title>
        <authorList>
            <person name="Safronova V.I."/>
            <person name="Kuznetsova I.G."/>
            <person name="Sazanova A.L."/>
            <person name="Belimov A."/>
            <person name="Andronov E."/>
            <person name="Osledkin Y.S."/>
            <person name="Onishchuk O.P."/>
            <person name="Kurchak O.N."/>
            <person name="Shaposhnikov A.I."/>
            <person name="Willems A."/>
            <person name="Tikhonovich I.A."/>
        </authorList>
    </citation>
    <scope>NUCLEOTIDE SEQUENCE [LARGE SCALE GENOMIC DNA]</scope>
    <source>
        <strain evidence="1">V5/3M</strain>
        <plasmid evidence="1">unnamed3</plasmid>
    </source>
</reference>
<dbReference type="EMBL" id="CP016618">
    <property type="protein sequence ID" value="ANY83324.1"/>
    <property type="molecule type" value="Genomic_DNA"/>
</dbReference>
<gene>
    <name evidence="1" type="ORF">BB934_34020</name>
</gene>
<geneLocation type="plasmid" evidence="1">
    <name>unnamed3</name>
</geneLocation>
<evidence type="ECO:0000313" key="1">
    <source>
        <dbReference type="EMBL" id="ANY83324.1"/>
    </source>
</evidence>
<proteinExistence type="predicted"/>
<dbReference type="AlphaFoldDB" id="A0A1B2ETK8"/>
<accession>A0A1B2ETK8</accession>
<protein>
    <submittedName>
        <fullName evidence="1">Uncharacterized protein</fullName>
    </submittedName>
</protein>
<name>A0A1B2ETK8_9HYPH</name>
<dbReference type="KEGG" id="moc:BB934_34020"/>
<dbReference type="RefSeq" id="WP_099514342.1">
    <property type="nucleotide sequence ID" value="NZ_CP016618.1"/>
</dbReference>
<keyword evidence="1" id="KW-0614">Plasmid</keyword>
<organism evidence="1">
    <name type="scientific">Microvirga ossetica</name>
    <dbReference type="NCBI Taxonomy" id="1882682"/>
    <lineage>
        <taxon>Bacteria</taxon>
        <taxon>Pseudomonadati</taxon>
        <taxon>Pseudomonadota</taxon>
        <taxon>Alphaproteobacteria</taxon>
        <taxon>Hyphomicrobiales</taxon>
        <taxon>Methylobacteriaceae</taxon>
        <taxon>Microvirga</taxon>
    </lineage>
</organism>